<evidence type="ECO:0000313" key="2">
    <source>
        <dbReference type="Proteomes" id="UP000789759"/>
    </source>
</evidence>
<reference evidence="1" key="1">
    <citation type="submission" date="2021-06" db="EMBL/GenBank/DDBJ databases">
        <authorList>
            <person name="Kallberg Y."/>
            <person name="Tangrot J."/>
            <person name="Rosling A."/>
        </authorList>
    </citation>
    <scope>NUCLEOTIDE SEQUENCE</scope>
    <source>
        <strain evidence="1">FL966</strain>
    </source>
</reference>
<accession>A0A9N9FKM4</accession>
<evidence type="ECO:0000313" key="1">
    <source>
        <dbReference type="EMBL" id="CAG8540833.1"/>
    </source>
</evidence>
<dbReference type="Proteomes" id="UP000789759">
    <property type="component" value="Unassembled WGS sequence"/>
</dbReference>
<sequence>DEDISDFFAKLRLYLQNQGVNPADNVGGLPTGREIAIGYLRGYMKERALEYTVVQIGNQALNKALGQPGNTIVKLRAVEGSWNEDWRITGSHSTNIAVNAPNANNTSREIYEPLPISAPQQQGISLEDMQKAIQNQAVAQKAQAPASQTVEPVRQPRGQPLSLQTKKGIENYNLTQYLYNLDIFSTEDFDRNFSIKPFQKPCPEQFYLSNQNAKIDRIELKIDEIGQMISQFGRMMLENQSKKSPEKYNKLLPKLLPAMRKICQSHIVQEKELKSDEWFSSLQYLHCNINDLLITNSFLDSTSEFSEVNDATINTLGWRADKPSDFAIKGNFKHISESLEWYTDVPISVKDKDNKIIQKVHGVLDPSKNQFQMKLHRKTYTIPTFSKPPRQLIKTEEWLDMALNIIDSDKQINFFHRLEFYSKIQIISDMKNLENKAIIKKKFIRALDYAEYLKKN</sequence>
<gene>
    <name evidence="1" type="ORF">CPELLU_LOCUS4291</name>
</gene>
<feature type="non-terminal residue" evidence="1">
    <location>
        <position position="456"/>
    </location>
</feature>
<protein>
    <submittedName>
        <fullName evidence="1">12122_t:CDS:1</fullName>
    </submittedName>
</protein>
<dbReference type="AlphaFoldDB" id="A0A9N9FKM4"/>
<proteinExistence type="predicted"/>
<name>A0A9N9FKM4_9GLOM</name>
<dbReference type="EMBL" id="CAJVQA010002222">
    <property type="protein sequence ID" value="CAG8540833.1"/>
    <property type="molecule type" value="Genomic_DNA"/>
</dbReference>
<dbReference type="OrthoDB" id="2438904at2759"/>
<comment type="caution">
    <text evidence="1">The sequence shown here is derived from an EMBL/GenBank/DDBJ whole genome shotgun (WGS) entry which is preliminary data.</text>
</comment>
<organism evidence="1 2">
    <name type="scientific">Cetraspora pellucida</name>
    <dbReference type="NCBI Taxonomy" id="1433469"/>
    <lineage>
        <taxon>Eukaryota</taxon>
        <taxon>Fungi</taxon>
        <taxon>Fungi incertae sedis</taxon>
        <taxon>Mucoromycota</taxon>
        <taxon>Glomeromycotina</taxon>
        <taxon>Glomeromycetes</taxon>
        <taxon>Diversisporales</taxon>
        <taxon>Gigasporaceae</taxon>
        <taxon>Cetraspora</taxon>
    </lineage>
</organism>
<keyword evidence="2" id="KW-1185">Reference proteome</keyword>